<dbReference type="EMBL" id="OIVN01002085">
    <property type="protein sequence ID" value="SPD00412.1"/>
    <property type="molecule type" value="Genomic_DNA"/>
</dbReference>
<gene>
    <name evidence="1" type="ORF">FSB_LOCUS28294</name>
</gene>
<accession>A0A2N9GLD3</accession>
<reference evidence="1" key="1">
    <citation type="submission" date="2018-02" db="EMBL/GenBank/DDBJ databases">
        <authorList>
            <person name="Cohen D.B."/>
            <person name="Kent A.D."/>
        </authorList>
    </citation>
    <scope>NUCLEOTIDE SEQUENCE</scope>
</reference>
<name>A0A2N9GLD3_FAGSY</name>
<proteinExistence type="predicted"/>
<organism evidence="1">
    <name type="scientific">Fagus sylvatica</name>
    <name type="common">Beechnut</name>
    <dbReference type="NCBI Taxonomy" id="28930"/>
    <lineage>
        <taxon>Eukaryota</taxon>
        <taxon>Viridiplantae</taxon>
        <taxon>Streptophyta</taxon>
        <taxon>Embryophyta</taxon>
        <taxon>Tracheophyta</taxon>
        <taxon>Spermatophyta</taxon>
        <taxon>Magnoliopsida</taxon>
        <taxon>eudicotyledons</taxon>
        <taxon>Gunneridae</taxon>
        <taxon>Pentapetalae</taxon>
        <taxon>rosids</taxon>
        <taxon>fabids</taxon>
        <taxon>Fagales</taxon>
        <taxon>Fagaceae</taxon>
        <taxon>Fagus</taxon>
    </lineage>
</organism>
<dbReference type="AlphaFoldDB" id="A0A2N9GLD3"/>
<sequence length="133" mass="14541">MIESNSSNVIGIITITGYGFLQLENAKANHVLLGIVGAHGWLVTPAVSLFFDGQIVSSYRGRFVKAPPFGELQNLNRMTFDAMDNLIRLPCWLLVREFGSKLFVFSDISSGWCSCGLPNCGQALCCLLFLSSC</sequence>
<evidence type="ECO:0000313" key="1">
    <source>
        <dbReference type="EMBL" id="SPD00412.1"/>
    </source>
</evidence>
<protein>
    <submittedName>
        <fullName evidence="1">Uncharacterized protein</fullName>
    </submittedName>
</protein>